<comment type="similarity">
    <text evidence="2 9">Belongs to the cytochrome P450 family.</text>
</comment>
<name>A0A1H4VVL3_9PSEU</name>
<dbReference type="GO" id="GO:0020037">
    <property type="term" value="F:heme binding"/>
    <property type="evidence" value="ECO:0007669"/>
    <property type="project" value="InterPro"/>
</dbReference>
<organism evidence="10 11">
    <name type="scientific">Amycolatopsis tolypomycina</name>
    <dbReference type="NCBI Taxonomy" id="208445"/>
    <lineage>
        <taxon>Bacteria</taxon>
        <taxon>Bacillati</taxon>
        <taxon>Actinomycetota</taxon>
        <taxon>Actinomycetes</taxon>
        <taxon>Pseudonocardiales</taxon>
        <taxon>Pseudonocardiaceae</taxon>
        <taxon>Amycolatopsis</taxon>
    </lineage>
</organism>
<dbReference type="GO" id="GO:0005506">
    <property type="term" value="F:iron ion binding"/>
    <property type="evidence" value="ECO:0007669"/>
    <property type="project" value="InterPro"/>
</dbReference>
<sequence>MTAPASRCPFGAAAADVDLVDAELYGSGDPHAVWAAHRRDSPVRWHRVSERGFWSVTRHADISRVLREHETFSSQQGTLLNLLGAGDPASGSQLAVTDPPRHGEMREPLQRALSIRAIDHYQGDIRELVAELLAPLADGGPFDLAAAMANLPMAVTGTMMAIPRADWPALTHAAIAALAADDPAYQVAGGPAETLRRSHREIFAYFHDVVVARRGNPGDDLIGTLLRMRIDGRGLSDGQIMANCYSLLIGAIVTTPQVVTAAVARLAGTGELDRWAADPGLANTAVEEAVRWASPTNHFMRYVRRDTELAGVPIRAGEPVVVWLGSANRDELVFTDPFHFDIARKPNKHIAFGVGPHYCIGHTIARVTLRIAFAELLGRFTGLEQAAAPVRLRSNIIAGIRELRITGTRRSVPAALLDASG</sequence>
<evidence type="ECO:0000256" key="4">
    <source>
        <dbReference type="ARBA" id="ARBA00022723"/>
    </source>
</evidence>
<dbReference type="PANTHER" id="PTHR46696">
    <property type="entry name" value="P450, PUTATIVE (EUROFUNG)-RELATED"/>
    <property type="match status" value="1"/>
</dbReference>
<proteinExistence type="inferred from homology"/>
<dbReference type="OrthoDB" id="5241086at2"/>
<keyword evidence="3 9" id="KW-0349">Heme</keyword>
<dbReference type="InterPro" id="IPR017972">
    <property type="entry name" value="Cyt_P450_CS"/>
</dbReference>
<evidence type="ECO:0000313" key="10">
    <source>
        <dbReference type="EMBL" id="SEC85149.1"/>
    </source>
</evidence>
<dbReference type="FunFam" id="1.10.630.10:FF:000018">
    <property type="entry name" value="Cytochrome P450 monooxygenase"/>
    <property type="match status" value="1"/>
</dbReference>
<accession>A0A1H4VVL3</accession>
<dbReference type="AlphaFoldDB" id="A0A1H4VVL3"/>
<dbReference type="Pfam" id="PF00067">
    <property type="entry name" value="p450"/>
    <property type="match status" value="1"/>
</dbReference>
<keyword evidence="5 9" id="KW-0560">Oxidoreductase</keyword>
<keyword evidence="11" id="KW-1185">Reference proteome</keyword>
<evidence type="ECO:0000256" key="7">
    <source>
        <dbReference type="ARBA" id="ARBA00023033"/>
    </source>
</evidence>
<keyword evidence="6 9" id="KW-0408">Iron</keyword>
<dbReference type="Gene3D" id="1.10.630.10">
    <property type="entry name" value="Cytochrome P450"/>
    <property type="match status" value="1"/>
</dbReference>
<reference evidence="11" key="1">
    <citation type="submission" date="2016-10" db="EMBL/GenBank/DDBJ databases">
        <authorList>
            <person name="Varghese N."/>
            <person name="Submissions S."/>
        </authorList>
    </citation>
    <scope>NUCLEOTIDE SEQUENCE [LARGE SCALE GENOMIC DNA]</scope>
    <source>
        <strain evidence="11">DSM 44544</strain>
    </source>
</reference>
<keyword evidence="4 9" id="KW-0479">Metal-binding</keyword>
<dbReference type="InterPro" id="IPR001128">
    <property type="entry name" value="Cyt_P450"/>
</dbReference>
<evidence type="ECO:0000313" key="11">
    <source>
        <dbReference type="Proteomes" id="UP000199622"/>
    </source>
</evidence>
<protein>
    <submittedName>
        <fullName evidence="10">Cytochrome P450</fullName>
    </submittedName>
</protein>
<dbReference type="SUPFAM" id="SSF48264">
    <property type="entry name" value="Cytochrome P450"/>
    <property type="match status" value="1"/>
</dbReference>
<dbReference type="PROSITE" id="PS00086">
    <property type="entry name" value="CYTOCHROME_P450"/>
    <property type="match status" value="1"/>
</dbReference>
<dbReference type="GO" id="GO:0006707">
    <property type="term" value="P:cholesterol catabolic process"/>
    <property type="evidence" value="ECO:0007669"/>
    <property type="project" value="TreeGrafter"/>
</dbReference>
<dbReference type="Proteomes" id="UP000199622">
    <property type="component" value="Unassembled WGS sequence"/>
</dbReference>
<evidence type="ECO:0000256" key="9">
    <source>
        <dbReference type="RuleBase" id="RU000461"/>
    </source>
</evidence>
<dbReference type="RefSeq" id="WP_091312013.1">
    <property type="nucleotide sequence ID" value="NZ_FNSO01000004.1"/>
</dbReference>
<evidence type="ECO:0000256" key="8">
    <source>
        <dbReference type="ARBA" id="ARBA00055433"/>
    </source>
</evidence>
<evidence type="ECO:0000256" key="2">
    <source>
        <dbReference type="ARBA" id="ARBA00010617"/>
    </source>
</evidence>
<dbReference type="PRINTS" id="PR00359">
    <property type="entry name" value="BP450"/>
</dbReference>
<evidence type="ECO:0000256" key="1">
    <source>
        <dbReference type="ARBA" id="ARBA00004660"/>
    </source>
</evidence>
<evidence type="ECO:0000256" key="3">
    <source>
        <dbReference type="ARBA" id="ARBA00022617"/>
    </source>
</evidence>
<comment type="pathway">
    <text evidence="1">Antibiotic biosynthesis; vancomycin biosynthesis.</text>
</comment>
<dbReference type="STRING" id="208445.SAMN04489727_5333"/>
<dbReference type="InterPro" id="IPR036396">
    <property type="entry name" value="Cyt_P450_sf"/>
</dbReference>
<dbReference type="EMBL" id="FNSO01000004">
    <property type="protein sequence ID" value="SEC85149.1"/>
    <property type="molecule type" value="Genomic_DNA"/>
</dbReference>
<dbReference type="InterPro" id="IPR002397">
    <property type="entry name" value="Cyt_P450_B"/>
</dbReference>
<evidence type="ECO:0000256" key="5">
    <source>
        <dbReference type="ARBA" id="ARBA00023002"/>
    </source>
</evidence>
<keyword evidence="7 9" id="KW-0503">Monooxygenase</keyword>
<dbReference type="GO" id="GO:0008395">
    <property type="term" value="F:steroid hydroxylase activity"/>
    <property type="evidence" value="ECO:0007669"/>
    <property type="project" value="TreeGrafter"/>
</dbReference>
<evidence type="ECO:0000256" key="6">
    <source>
        <dbReference type="ARBA" id="ARBA00023004"/>
    </source>
</evidence>
<dbReference type="GO" id="GO:0036199">
    <property type="term" value="F:cholest-4-en-3-one 26-monooxygenase activity"/>
    <property type="evidence" value="ECO:0007669"/>
    <property type="project" value="TreeGrafter"/>
</dbReference>
<gene>
    <name evidence="10" type="ORF">SAMN04489727_5333</name>
</gene>
<dbReference type="PANTHER" id="PTHR46696:SF4">
    <property type="entry name" value="BIOTIN BIOSYNTHESIS CYTOCHROME P450"/>
    <property type="match status" value="1"/>
</dbReference>
<comment type="function">
    <text evidence="8">Involved in the coupling of aromatic side chains of the heptapeptide of vancomycin.</text>
</comment>